<evidence type="ECO:0000313" key="1">
    <source>
        <dbReference type="EMBL" id="GBN19193.1"/>
    </source>
</evidence>
<protein>
    <recommendedName>
        <fullName evidence="3">SCAN domain-containing protein 3</fullName>
    </recommendedName>
</protein>
<dbReference type="AlphaFoldDB" id="A0A4Y2LYI9"/>
<organism evidence="1 2">
    <name type="scientific">Araneus ventricosus</name>
    <name type="common">Orbweaver spider</name>
    <name type="synonym">Epeira ventricosa</name>
    <dbReference type="NCBI Taxonomy" id="182803"/>
    <lineage>
        <taxon>Eukaryota</taxon>
        <taxon>Metazoa</taxon>
        <taxon>Ecdysozoa</taxon>
        <taxon>Arthropoda</taxon>
        <taxon>Chelicerata</taxon>
        <taxon>Arachnida</taxon>
        <taxon>Araneae</taxon>
        <taxon>Araneomorphae</taxon>
        <taxon>Entelegynae</taxon>
        <taxon>Araneoidea</taxon>
        <taxon>Araneidae</taxon>
        <taxon>Araneus</taxon>
    </lineage>
</organism>
<dbReference type="EMBL" id="BGPR01006462">
    <property type="protein sequence ID" value="GBN19193.1"/>
    <property type="molecule type" value="Genomic_DNA"/>
</dbReference>
<accession>A0A4Y2LYI9</accession>
<evidence type="ECO:0000313" key="2">
    <source>
        <dbReference type="Proteomes" id="UP000499080"/>
    </source>
</evidence>
<evidence type="ECO:0008006" key="3">
    <source>
        <dbReference type="Google" id="ProtNLM"/>
    </source>
</evidence>
<sequence>MMGKKTSYIKLMKDENPEMLHGVIHRENLVARNISPVLYEAPKSVTDCSNAIKSNAKCKPLLKLFYEEQNADHVRLLIHNEVRWLSKWNCLKSIMKLFDTLSDFLIDKPEMKYLLTVNGKAFMSYLAISFKN</sequence>
<proteinExistence type="predicted"/>
<keyword evidence="2" id="KW-1185">Reference proteome</keyword>
<gene>
    <name evidence="1" type="ORF">AVEN_189898_1</name>
</gene>
<name>A0A4Y2LYI9_ARAVE</name>
<comment type="caution">
    <text evidence="1">The sequence shown here is derived from an EMBL/GenBank/DDBJ whole genome shotgun (WGS) entry which is preliminary data.</text>
</comment>
<reference evidence="1 2" key="1">
    <citation type="journal article" date="2019" name="Sci. Rep.">
        <title>Orb-weaving spider Araneus ventricosus genome elucidates the spidroin gene catalogue.</title>
        <authorList>
            <person name="Kono N."/>
            <person name="Nakamura H."/>
            <person name="Ohtoshi R."/>
            <person name="Moran D.A.P."/>
            <person name="Shinohara A."/>
            <person name="Yoshida Y."/>
            <person name="Fujiwara M."/>
            <person name="Mori M."/>
            <person name="Tomita M."/>
            <person name="Arakawa K."/>
        </authorList>
    </citation>
    <scope>NUCLEOTIDE SEQUENCE [LARGE SCALE GENOMIC DNA]</scope>
</reference>
<dbReference type="Proteomes" id="UP000499080">
    <property type="component" value="Unassembled WGS sequence"/>
</dbReference>
<dbReference type="PANTHER" id="PTHR45913:SF22">
    <property type="entry name" value="SCAN BOX DOMAIN-CONTAINING PROTEIN"/>
    <property type="match status" value="1"/>
</dbReference>
<dbReference type="PANTHER" id="PTHR45913">
    <property type="entry name" value="EPM2A-INTERACTING PROTEIN 1"/>
    <property type="match status" value="1"/>
</dbReference>
<dbReference type="OrthoDB" id="6433742at2759"/>